<keyword evidence="4" id="KW-1185">Reference proteome</keyword>
<keyword evidence="1" id="KW-0175">Coiled coil</keyword>
<evidence type="ECO:0000313" key="4">
    <source>
        <dbReference type="Proteomes" id="UP000756387"/>
    </source>
</evidence>
<dbReference type="Pfam" id="PF06580">
    <property type="entry name" value="His_kinase"/>
    <property type="match status" value="1"/>
</dbReference>
<dbReference type="Proteomes" id="UP000756387">
    <property type="component" value="Unassembled WGS sequence"/>
</dbReference>
<evidence type="ECO:0000256" key="1">
    <source>
        <dbReference type="SAM" id="Coils"/>
    </source>
</evidence>
<feature type="non-terminal residue" evidence="3">
    <location>
        <position position="79"/>
    </location>
</feature>
<proteinExistence type="predicted"/>
<sequence length="79" mass="8971">HIVEKGLASIYQEELNKKNMELLKETKTRSELEKALKNAELKALQSQLNPHFLFNVLNTIGKLALLEGAVKTEETVFSF</sequence>
<dbReference type="GO" id="GO:0016301">
    <property type="term" value="F:kinase activity"/>
    <property type="evidence" value="ECO:0007669"/>
    <property type="project" value="UniProtKB-KW"/>
</dbReference>
<feature type="domain" description="Signal transduction histidine kinase internal region" evidence="2">
    <location>
        <begin position="39"/>
        <end position="76"/>
    </location>
</feature>
<comment type="caution">
    <text evidence="3">The sequence shown here is derived from an EMBL/GenBank/DDBJ whole genome shotgun (WGS) entry which is preliminary data.</text>
</comment>
<keyword evidence="3" id="KW-0418">Kinase</keyword>
<feature type="coiled-coil region" evidence="1">
    <location>
        <begin position="22"/>
        <end position="49"/>
    </location>
</feature>
<accession>A0ABR9RYC4</accession>
<feature type="non-terminal residue" evidence="3">
    <location>
        <position position="1"/>
    </location>
</feature>
<dbReference type="InterPro" id="IPR010559">
    <property type="entry name" value="Sig_transdc_His_kin_internal"/>
</dbReference>
<evidence type="ECO:0000313" key="3">
    <source>
        <dbReference type="EMBL" id="MBE7326222.1"/>
    </source>
</evidence>
<dbReference type="EMBL" id="JADCSA010001108">
    <property type="protein sequence ID" value="MBE7326222.1"/>
    <property type="molecule type" value="Genomic_DNA"/>
</dbReference>
<keyword evidence="3" id="KW-0808">Transferase</keyword>
<organism evidence="3 4">
    <name type="scientific">Nocardioides malaquae</name>
    <dbReference type="NCBI Taxonomy" id="2773426"/>
    <lineage>
        <taxon>Bacteria</taxon>
        <taxon>Bacillati</taxon>
        <taxon>Actinomycetota</taxon>
        <taxon>Actinomycetes</taxon>
        <taxon>Propionibacteriales</taxon>
        <taxon>Nocardioidaceae</taxon>
        <taxon>Nocardioides</taxon>
    </lineage>
</organism>
<dbReference type="InterPro" id="IPR050640">
    <property type="entry name" value="Bact_2-comp_sensor_kinase"/>
</dbReference>
<dbReference type="PANTHER" id="PTHR34220">
    <property type="entry name" value="SENSOR HISTIDINE KINASE YPDA"/>
    <property type="match status" value="1"/>
</dbReference>
<protein>
    <submittedName>
        <fullName evidence="3">Histidine kinase</fullName>
    </submittedName>
</protein>
<gene>
    <name evidence="3" type="ORF">IEQ44_16460</name>
</gene>
<dbReference type="PANTHER" id="PTHR34220:SF7">
    <property type="entry name" value="SENSOR HISTIDINE KINASE YPDA"/>
    <property type="match status" value="1"/>
</dbReference>
<name>A0ABR9RYC4_9ACTN</name>
<evidence type="ECO:0000259" key="2">
    <source>
        <dbReference type="Pfam" id="PF06580"/>
    </source>
</evidence>
<reference evidence="3 4" key="1">
    <citation type="submission" date="2020-10" db="EMBL/GenBank/DDBJ databases">
        <title>Nocardioides sp. isolated from sludge.</title>
        <authorList>
            <person name="Zhang X."/>
        </authorList>
    </citation>
    <scope>NUCLEOTIDE SEQUENCE [LARGE SCALE GENOMIC DNA]</scope>
    <source>
        <strain evidence="3 4">Y6</strain>
    </source>
</reference>